<dbReference type="RefSeq" id="WP_142819990.1">
    <property type="nucleotide sequence ID" value="NZ_CP035503.1"/>
</dbReference>
<dbReference type="Proteomes" id="UP000316798">
    <property type="component" value="Chromosome"/>
</dbReference>
<proteinExistence type="predicted"/>
<gene>
    <name evidence="1" type="ORF">EUB48_15570</name>
</gene>
<keyword evidence="2" id="KW-1185">Reference proteome</keyword>
<evidence type="ECO:0000313" key="2">
    <source>
        <dbReference type="Proteomes" id="UP000316798"/>
    </source>
</evidence>
<name>A0A515DDT6_9BURK</name>
<protein>
    <submittedName>
        <fullName evidence="1">Uncharacterized protein</fullName>
    </submittedName>
</protein>
<dbReference type="EMBL" id="CP035503">
    <property type="protein sequence ID" value="QDL38549.1"/>
    <property type="molecule type" value="Genomic_DNA"/>
</dbReference>
<organism evidence="1 2">
    <name type="scientific">Rhodoferax sediminis</name>
    <dbReference type="NCBI Taxonomy" id="2509614"/>
    <lineage>
        <taxon>Bacteria</taxon>
        <taxon>Pseudomonadati</taxon>
        <taxon>Pseudomonadota</taxon>
        <taxon>Betaproteobacteria</taxon>
        <taxon>Burkholderiales</taxon>
        <taxon>Comamonadaceae</taxon>
        <taxon>Rhodoferax</taxon>
    </lineage>
</organism>
<dbReference type="KEGG" id="rhf:EUB48_15570"/>
<accession>A0A515DDT6</accession>
<dbReference type="OrthoDB" id="8558534at2"/>
<evidence type="ECO:0000313" key="1">
    <source>
        <dbReference type="EMBL" id="QDL38549.1"/>
    </source>
</evidence>
<sequence length="178" mass="20109">MSYRLEYQWGAFHIPAASLGLAEDRFVIAVEGGDNNVCHAQTGKRARSWDACMIGTKVQVLRQAVYLAGSCEGGSLQPHGRYCTPESYIRRIRRLLEGPGYVSRGYWRPRLRIRPTHVVVDDLRAMGIEPTIEKWHGEERAVVAFSPDRQGDFFRLIDRYGNELPAWCWAEVAGLAAS</sequence>
<reference evidence="1 2" key="1">
    <citation type="submission" date="2019-01" db="EMBL/GenBank/DDBJ databases">
        <title>Genomic insights into a novel species Rhodoferax sp.</title>
        <authorList>
            <person name="Jin L."/>
        </authorList>
    </citation>
    <scope>NUCLEOTIDE SEQUENCE [LARGE SCALE GENOMIC DNA]</scope>
    <source>
        <strain evidence="1 2">CHu59-6-5</strain>
    </source>
</reference>
<dbReference type="AlphaFoldDB" id="A0A515DDT6"/>